<dbReference type="EMBL" id="KF901296">
    <property type="protein sequence ID" value="AIF25653.1"/>
    <property type="molecule type" value="Genomic_DNA"/>
</dbReference>
<name>A0A075IH59_9ARCH</name>
<organism evidence="2">
    <name type="scientific">uncultured marine thaumarchaeote SAT1000_53_A12</name>
    <dbReference type="NCBI Taxonomy" id="1456422"/>
    <lineage>
        <taxon>Archaea</taxon>
        <taxon>Nitrososphaerota</taxon>
        <taxon>environmental samples</taxon>
    </lineage>
</organism>
<protein>
    <submittedName>
        <fullName evidence="2">Uncharacterized protein</fullName>
    </submittedName>
</protein>
<dbReference type="InterPro" id="IPR011990">
    <property type="entry name" value="TPR-like_helical_dom_sf"/>
</dbReference>
<dbReference type="Gene3D" id="1.25.40.10">
    <property type="entry name" value="Tetratricopeptide repeat domain"/>
    <property type="match status" value="1"/>
</dbReference>
<feature type="region of interest" description="Disordered" evidence="1">
    <location>
        <begin position="108"/>
        <end position="149"/>
    </location>
</feature>
<dbReference type="AlphaFoldDB" id="A0A075IH59"/>
<evidence type="ECO:0000256" key="1">
    <source>
        <dbReference type="SAM" id="MobiDB-lite"/>
    </source>
</evidence>
<sequence length="149" mass="17801">MGLFRRKKKHDVDDSSFNDMLQKFDHVIEFTEQKYEDILQQCRPKFTQIDGVYKAIKLQLEPEKMSPEERFEIERLVHALVGKGKALHSLGRVKEARECIEKASWYDPNNRLSDHYKPSEYRKTTKSDLDHLNKKEITKEQVEKEFSRE</sequence>
<feature type="compositionally biased region" description="Basic and acidic residues" evidence="1">
    <location>
        <begin position="112"/>
        <end position="149"/>
    </location>
</feature>
<proteinExistence type="predicted"/>
<reference evidence="2" key="1">
    <citation type="journal article" date="2014" name="Genome Biol. Evol.">
        <title>Pangenome evidence for extensive interdomain horizontal transfer affecting lineage core and shell genes in uncultured planktonic thaumarchaeota and euryarchaeota.</title>
        <authorList>
            <person name="Deschamps P."/>
            <person name="Zivanovic Y."/>
            <person name="Moreira D."/>
            <person name="Rodriguez-Valera F."/>
            <person name="Lopez-Garcia P."/>
        </authorList>
    </citation>
    <scope>NUCLEOTIDE SEQUENCE</scope>
</reference>
<accession>A0A075IH59</accession>
<dbReference type="SUPFAM" id="SSF48452">
    <property type="entry name" value="TPR-like"/>
    <property type="match status" value="1"/>
</dbReference>
<evidence type="ECO:0000313" key="2">
    <source>
        <dbReference type="EMBL" id="AIF25653.1"/>
    </source>
</evidence>